<dbReference type="Proteomes" id="UP000280296">
    <property type="component" value="Unassembled WGS sequence"/>
</dbReference>
<evidence type="ECO:0000313" key="2">
    <source>
        <dbReference type="EMBL" id="RUL87160.1"/>
    </source>
</evidence>
<sequence length="249" mass="26122">MPRFPIDRAVWSLAVAALLTAVGPTSRAQGPFTGGAGMAGLSPPSFAPNGVWARVITATPKWLVLEDAEGRQYPVSFSAIDLFVIRWPANPALAPPGTMAEVTGFDLNNGSILAGHVDLYEGSARSLVSPTSLVLVGYNRVMVPTNPYQMSTFGQFTLLPGEELIPQRRHLVGPLVSGAPLVIAGPGNQAAQVVPGAGGMSVTQVTIGSPSFVRPGDMVWCLPLAAGPQTLALRRLVVYKTIPMAQFVP</sequence>
<name>A0A432MIV6_9BACT</name>
<reference evidence="2 3" key="2">
    <citation type="submission" date="2019-01" db="EMBL/GenBank/DDBJ databases">
        <title>Tautonia sociabilis, a novel thermotolerant planctomycete of Isosphaeraceae family, isolated from a 4000 m deep subterranean habitat.</title>
        <authorList>
            <person name="Kovaleva O.L."/>
            <person name="Elcheninov A.G."/>
            <person name="Van Heerden E."/>
            <person name="Toshchakov S.V."/>
            <person name="Novikov A."/>
            <person name="Bonch-Osmolovskaya E.A."/>
            <person name="Kublanov I.V."/>
        </authorList>
    </citation>
    <scope>NUCLEOTIDE SEQUENCE [LARGE SCALE GENOMIC DNA]</scope>
    <source>
        <strain evidence="2 3">GM2012</strain>
    </source>
</reference>
<proteinExistence type="predicted"/>
<evidence type="ECO:0000256" key="1">
    <source>
        <dbReference type="SAM" id="SignalP"/>
    </source>
</evidence>
<gene>
    <name evidence="2" type="ORF">TsocGM_13865</name>
</gene>
<dbReference type="RefSeq" id="WP_126726066.1">
    <property type="nucleotide sequence ID" value="NZ_RYZH01000025.1"/>
</dbReference>
<feature type="signal peptide" evidence="1">
    <location>
        <begin position="1"/>
        <end position="28"/>
    </location>
</feature>
<dbReference type="AlphaFoldDB" id="A0A432MIV6"/>
<reference evidence="2 3" key="1">
    <citation type="submission" date="2018-12" db="EMBL/GenBank/DDBJ databases">
        <authorList>
            <person name="Toschakov S.V."/>
        </authorList>
    </citation>
    <scope>NUCLEOTIDE SEQUENCE [LARGE SCALE GENOMIC DNA]</scope>
    <source>
        <strain evidence="2 3">GM2012</strain>
    </source>
</reference>
<keyword evidence="1" id="KW-0732">Signal</keyword>
<accession>A0A432MIV6</accession>
<comment type="caution">
    <text evidence="2">The sequence shown here is derived from an EMBL/GenBank/DDBJ whole genome shotgun (WGS) entry which is preliminary data.</text>
</comment>
<keyword evidence="3" id="KW-1185">Reference proteome</keyword>
<dbReference type="EMBL" id="RYZH01000025">
    <property type="protein sequence ID" value="RUL87160.1"/>
    <property type="molecule type" value="Genomic_DNA"/>
</dbReference>
<evidence type="ECO:0000313" key="3">
    <source>
        <dbReference type="Proteomes" id="UP000280296"/>
    </source>
</evidence>
<feature type="chain" id="PRO_5019508712" evidence="1">
    <location>
        <begin position="29"/>
        <end position="249"/>
    </location>
</feature>
<protein>
    <submittedName>
        <fullName evidence="2">Uncharacterized protein</fullName>
    </submittedName>
</protein>
<organism evidence="2 3">
    <name type="scientific">Tautonia sociabilis</name>
    <dbReference type="NCBI Taxonomy" id="2080755"/>
    <lineage>
        <taxon>Bacteria</taxon>
        <taxon>Pseudomonadati</taxon>
        <taxon>Planctomycetota</taxon>
        <taxon>Planctomycetia</taxon>
        <taxon>Isosphaerales</taxon>
        <taxon>Isosphaeraceae</taxon>
        <taxon>Tautonia</taxon>
    </lineage>
</organism>
<dbReference type="OrthoDB" id="266277at2"/>